<gene>
    <name evidence="3 4" type="primary">LOC117236791</name>
</gene>
<organism evidence="2 3">
    <name type="scientific">Bombus vosnesenskii</name>
    <dbReference type="NCBI Taxonomy" id="207650"/>
    <lineage>
        <taxon>Eukaryota</taxon>
        <taxon>Metazoa</taxon>
        <taxon>Ecdysozoa</taxon>
        <taxon>Arthropoda</taxon>
        <taxon>Hexapoda</taxon>
        <taxon>Insecta</taxon>
        <taxon>Pterygota</taxon>
        <taxon>Neoptera</taxon>
        <taxon>Endopterygota</taxon>
        <taxon>Hymenoptera</taxon>
        <taxon>Apocrita</taxon>
        <taxon>Aculeata</taxon>
        <taxon>Apoidea</taxon>
        <taxon>Anthophila</taxon>
        <taxon>Apidae</taxon>
        <taxon>Bombus</taxon>
        <taxon>Pyrobombus</taxon>
    </lineage>
</organism>
<reference evidence="3 4" key="1">
    <citation type="submission" date="2025-04" db="UniProtKB">
        <authorList>
            <consortium name="RefSeq"/>
        </authorList>
    </citation>
    <scope>IDENTIFICATION</scope>
    <source>
        <tissue evidence="3 4">Muscle</tissue>
    </source>
</reference>
<feature type="domain" description="COMM" evidence="1">
    <location>
        <begin position="131"/>
        <end position="197"/>
    </location>
</feature>
<dbReference type="AlphaFoldDB" id="A0A6J3KSB1"/>
<dbReference type="KEGG" id="bvk:117236791"/>
<keyword evidence="2" id="KW-1185">Reference proteome</keyword>
<protein>
    <submittedName>
        <fullName evidence="3 4">COMM domain-containing protein 10</fullName>
    </submittedName>
</protein>
<accession>A0A6J3KSB1</accession>
<evidence type="ECO:0000259" key="1">
    <source>
        <dbReference type="PROSITE" id="PS51269"/>
    </source>
</evidence>
<dbReference type="CTD" id="32116"/>
<dbReference type="Pfam" id="PF21672">
    <property type="entry name" value="COMM_HN"/>
    <property type="match status" value="1"/>
</dbReference>
<dbReference type="InterPro" id="IPR017920">
    <property type="entry name" value="COMM"/>
</dbReference>
<proteinExistence type="predicted"/>
<dbReference type="RefSeq" id="XP_033355955.1">
    <property type="nucleotide sequence ID" value="XM_033500064.1"/>
</dbReference>
<evidence type="ECO:0000313" key="4">
    <source>
        <dbReference type="RefSeq" id="XP_033355955.1"/>
    </source>
</evidence>
<dbReference type="PROSITE" id="PS51269">
    <property type="entry name" value="COMM"/>
    <property type="match status" value="1"/>
</dbReference>
<dbReference type="Proteomes" id="UP000504631">
    <property type="component" value="Unplaced"/>
</dbReference>
<dbReference type="Pfam" id="PF07258">
    <property type="entry name" value="COMM_domain"/>
    <property type="match status" value="1"/>
</dbReference>
<name>A0A6J3KSB1_9HYME</name>
<evidence type="ECO:0000313" key="3">
    <source>
        <dbReference type="RefSeq" id="XP_033355945.1"/>
    </source>
</evidence>
<dbReference type="GeneID" id="117236791"/>
<dbReference type="PANTHER" id="PTHR12333:SF0">
    <property type="entry name" value="COMM DOMAIN-CONTAINING PROTEIN 10"/>
    <property type="match status" value="1"/>
</dbReference>
<dbReference type="PANTHER" id="PTHR12333">
    <property type="entry name" value="COMM DOMAIN CONTAINING PROTEIN 10"/>
    <property type="match status" value="1"/>
</dbReference>
<dbReference type="InterPro" id="IPR037361">
    <property type="entry name" value="COMMD10"/>
</dbReference>
<sequence>MASWITVTPRLERGLKIANQVDNSKFRLLINRICQTLQSAIDTKIFSEEEEEKLLVSLDLNKDDLTCLLDAIILIYKQATCNIVKPQLMENTLKDTFKTDDEKIQIFLNAWITYSKGIIDHFRQMSIFPVQVKDIDWCLNIQAASSSIKKDARPMSLLQLNLTGEEESKLTVEFDKKELIDLYHNLEKIQSQLDAFK</sequence>
<dbReference type="RefSeq" id="XP_033355945.1">
    <property type="nucleotide sequence ID" value="XM_033500054.1"/>
</dbReference>
<evidence type="ECO:0000313" key="2">
    <source>
        <dbReference type="Proteomes" id="UP000504631"/>
    </source>
</evidence>